<keyword evidence="4 5" id="KW-0067">ATP-binding</keyword>
<dbReference type="PROSITE" id="PS00108">
    <property type="entry name" value="PROTEIN_KINASE_ST"/>
    <property type="match status" value="1"/>
</dbReference>
<dbReference type="InterPro" id="IPR051681">
    <property type="entry name" value="Ser/Thr_Kinases-Pseudokinases"/>
</dbReference>
<sequence>MHGAALAGIVRPRSFPGTQSYRAFLPQPACQAANRSAADGTASSSSALTVVAPPPPPPPAAPQQDCWSHMGAYDDLAMFCADLDASQKQVLVGYTLLMSNVTYVCADIISEQCVARLGTVGCYNNWQDYKAQQLSSPSPPVIIVGGASGNGTLPANGLPSSSGTGSEGGSSSGGGLSDTEQVLIGAIVGGVGGALLVGAVLGFFVWRRRKAAAREDLELPVANKDTTTGAADAEAAATGGQSSHAVGGGGCSSAWVLYRHFQRPRPGRYSAPPSADRKQQGALYSSPAAPASSSTTAGCTASTSTNTQQRLSLVADGPEANVSVGEGGGLLDGALASAAGAGVASSQSQHAQLDLEETAAVAANLNIYDTVEVVTWDTPQHVEVKPEVLLDPRVTLLPKQLGRGTYGRVVEGIYQGQHVALKLLNESAFGFAVGVTKSTGALPGMRGGADAAAAGAACGTGNGDGAENGGGVTRQIVLEALVQEVEVLGRCRHPNVVRLLAACVTPPRLCLVMELMETSLERMLYSGGPDRPLLPLDTVLDIALDVAQGLSYLHPTIVHRDLKPGNVLVNLNGGKRLLAKLSDFGLSRIQRTVVETEHPEAGTPGYMAPELFDVDNFSVSHKVDVYSYAILLWSMLSGQEPWKDLTVVQMAYRVAVLHERPPFDALPSERRPPKLTRLITSCWDPEPERRPAAAEIVKHLMLIKHEFGRTSQHATLNMQVSNTCV</sequence>
<organism evidence="9 10">
    <name type="scientific">Chlamydomonas incerta</name>
    <dbReference type="NCBI Taxonomy" id="51695"/>
    <lineage>
        <taxon>Eukaryota</taxon>
        <taxon>Viridiplantae</taxon>
        <taxon>Chlorophyta</taxon>
        <taxon>core chlorophytes</taxon>
        <taxon>Chlorophyceae</taxon>
        <taxon>CS clade</taxon>
        <taxon>Chlamydomonadales</taxon>
        <taxon>Chlamydomonadaceae</taxon>
        <taxon>Chlamydomonas</taxon>
    </lineage>
</organism>
<dbReference type="SUPFAM" id="SSF56112">
    <property type="entry name" value="Protein kinase-like (PK-like)"/>
    <property type="match status" value="1"/>
</dbReference>
<comment type="caution">
    <text evidence="9">The sequence shown here is derived from an EMBL/GenBank/DDBJ whole genome shotgun (WGS) entry which is preliminary data.</text>
</comment>
<dbReference type="CDD" id="cd13999">
    <property type="entry name" value="STKc_MAP3K-like"/>
    <property type="match status" value="1"/>
</dbReference>
<keyword evidence="2 5" id="KW-0547">Nucleotide-binding</keyword>
<evidence type="ECO:0000256" key="7">
    <source>
        <dbReference type="SAM" id="Phobius"/>
    </source>
</evidence>
<protein>
    <recommendedName>
        <fullName evidence="8">Protein kinase domain-containing protein</fullName>
    </recommendedName>
</protein>
<dbReference type="PROSITE" id="PS00107">
    <property type="entry name" value="PROTEIN_KINASE_ATP"/>
    <property type="match status" value="1"/>
</dbReference>
<dbReference type="InterPro" id="IPR011009">
    <property type="entry name" value="Kinase-like_dom_sf"/>
</dbReference>
<feature type="region of interest" description="Disordered" evidence="6">
    <location>
        <begin position="266"/>
        <end position="304"/>
    </location>
</feature>
<dbReference type="PANTHER" id="PTHR44329:SF214">
    <property type="entry name" value="PROTEIN KINASE DOMAIN-CONTAINING PROTEIN"/>
    <property type="match status" value="1"/>
</dbReference>
<proteinExistence type="predicted"/>
<feature type="region of interest" description="Disordered" evidence="6">
    <location>
        <begin position="44"/>
        <end position="63"/>
    </location>
</feature>
<keyword evidence="1" id="KW-0808">Transferase</keyword>
<dbReference type="PANTHER" id="PTHR44329">
    <property type="entry name" value="SERINE/THREONINE-PROTEIN KINASE TNNI3K-RELATED"/>
    <property type="match status" value="1"/>
</dbReference>
<dbReference type="GO" id="GO:0005524">
    <property type="term" value="F:ATP binding"/>
    <property type="evidence" value="ECO:0007669"/>
    <property type="project" value="UniProtKB-UniRule"/>
</dbReference>
<evidence type="ECO:0000313" key="9">
    <source>
        <dbReference type="EMBL" id="KAG2441706.1"/>
    </source>
</evidence>
<feature type="transmembrane region" description="Helical" evidence="7">
    <location>
        <begin position="182"/>
        <end position="206"/>
    </location>
</feature>
<feature type="compositionally biased region" description="Low complexity" evidence="6">
    <location>
        <begin position="285"/>
        <end position="304"/>
    </location>
</feature>
<dbReference type="AlphaFoldDB" id="A0A835TCT8"/>
<evidence type="ECO:0000256" key="2">
    <source>
        <dbReference type="ARBA" id="ARBA00022741"/>
    </source>
</evidence>
<keyword evidence="7" id="KW-0472">Membrane</keyword>
<evidence type="ECO:0000313" key="10">
    <source>
        <dbReference type="Proteomes" id="UP000650467"/>
    </source>
</evidence>
<evidence type="ECO:0000256" key="6">
    <source>
        <dbReference type="SAM" id="MobiDB-lite"/>
    </source>
</evidence>
<keyword evidence="7" id="KW-1133">Transmembrane helix</keyword>
<dbReference type="EMBL" id="JAEHOC010000005">
    <property type="protein sequence ID" value="KAG2441706.1"/>
    <property type="molecule type" value="Genomic_DNA"/>
</dbReference>
<feature type="compositionally biased region" description="Pro residues" evidence="6">
    <location>
        <begin position="52"/>
        <end position="61"/>
    </location>
</feature>
<dbReference type="OrthoDB" id="2804215at2759"/>
<gene>
    <name evidence="9" type="ORF">HXX76_003322</name>
</gene>
<feature type="binding site" evidence="5">
    <location>
        <position position="422"/>
    </location>
    <ligand>
        <name>ATP</name>
        <dbReference type="ChEBI" id="CHEBI:30616"/>
    </ligand>
</feature>
<feature type="domain" description="Protein kinase" evidence="8">
    <location>
        <begin position="395"/>
        <end position="702"/>
    </location>
</feature>
<dbReference type="Pfam" id="PF00069">
    <property type="entry name" value="Pkinase"/>
    <property type="match status" value="1"/>
</dbReference>
<keyword evidence="3" id="KW-0418">Kinase</keyword>
<dbReference type="InterPro" id="IPR017441">
    <property type="entry name" value="Protein_kinase_ATP_BS"/>
</dbReference>
<evidence type="ECO:0000259" key="8">
    <source>
        <dbReference type="PROSITE" id="PS50011"/>
    </source>
</evidence>
<dbReference type="Proteomes" id="UP000650467">
    <property type="component" value="Unassembled WGS sequence"/>
</dbReference>
<accession>A0A835TCT8</accession>
<evidence type="ECO:0000256" key="5">
    <source>
        <dbReference type="PROSITE-ProRule" id="PRU10141"/>
    </source>
</evidence>
<feature type="compositionally biased region" description="Gly residues" evidence="6">
    <location>
        <begin position="165"/>
        <end position="175"/>
    </location>
</feature>
<keyword evidence="10" id="KW-1185">Reference proteome</keyword>
<keyword evidence="7" id="KW-0812">Transmembrane</keyword>
<reference evidence="9" key="1">
    <citation type="journal article" date="2020" name="bioRxiv">
        <title>Comparative genomics of Chlamydomonas.</title>
        <authorList>
            <person name="Craig R.J."/>
            <person name="Hasan A.R."/>
            <person name="Ness R.W."/>
            <person name="Keightley P.D."/>
        </authorList>
    </citation>
    <scope>NUCLEOTIDE SEQUENCE</scope>
    <source>
        <strain evidence="9">SAG 7.73</strain>
    </source>
</reference>
<dbReference type="InterPro" id="IPR000719">
    <property type="entry name" value="Prot_kinase_dom"/>
</dbReference>
<evidence type="ECO:0000256" key="3">
    <source>
        <dbReference type="ARBA" id="ARBA00022777"/>
    </source>
</evidence>
<feature type="region of interest" description="Disordered" evidence="6">
    <location>
        <begin position="154"/>
        <end position="175"/>
    </location>
</feature>
<evidence type="ECO:0000256" key="1">
    <source>
        <dbReference type="ARBA" id="ARBA00022679"/>
    </source>
</evidence>
<dbReference type="PROSITE" id="PS50011">
    <property type="entry name" value="PROTEIN_KINASE_DOM"/>
    <property type="match status" value="1"/>
</dbReference>
<dbReference type="SMART" id="SM00220">
    <property type="entry name" value="S_TKc"/>
    <property type="match status" value="1"/>
</dbReference>
<dbReference type="GO" id="GO:0004674">
    <property type="term" value="F:protein serine/threonine kinase activity"/>
    <property type="evidence" value="ECO:0007669"/>
    <property type="project" value="TreeGrafter"/>
</dbReference>
<name>A0A835TCT8_CHLIN</name>
<dbReference type="Gene3D" id="1.10.510.10">
    <property type="entry name" value="Transferase(Phosphotransferase) domain 1"/>
    <property type="match status" value="1"/>
</dbReference>
<dbReference type="InterPro" id="IPR008271">
    <property type="entry name" value="Ser/Thr_kinase_AS"/>
</dbReference>
<evidence type="ECO:0000256" key="4">
    <source>
        <dbReference type="ARBA" id="ARBA00022840"/>
    </source>
</evidence>